<dbReference type="GO" id="GO:0016020">
    <property type="term" value="C:membrane"/>
    <property type="evidence" value="ECO:0007669"/>
    <property type="project" value="UniProtKB-SubCell"/>
</dbReference>
<feature type="region of interest" description="Disordered" evidence="5">
    <location>
        <begin position="1"/>
        <end position="38"/>
    </location>
</feature>
<evidence type="ECO:0000256" key="5">
    <source>
        <dbReference type="SAM" id="MobiDB-lite"/>
    </source>
</evidence>
<evidence type="ECO:0000313" key="9">
    <source>
        <dbReference type="Proteomes" id="UP001168972"/>
    </source>
</evidence>
<organism evidence="8 9">
    <name type="scientific">Microctonus hyperodae</name>
    <name type="common">Parasitoid wasp</name>
    <dbReference type="NCBI Taxonomy" id="165561"/>
    <lineage>
        <taxon>Eukaryota</taxon>
        <taxon>Metazoa</taxon>
        <taxon>Ecdysozoa</taxon>
        <taxon>Arthropoda</taxon>
        <taxon>Hexapoda</taxon>
        <taxon>Insecta</taxon>
        <taxon>Pterygota</taxon>
        <taxon>Neoptera</taxon>
        <taxon>Endopterygota</taxon>
        <taxon>Hymenoptera</taxon>
        <taxon>Apocrita</taxon>
        <taxon>Ichneumonoidea</taxon>
        <taxon>Braconidae</taxon>
        <taxon>Euphorinae</taxon>
        <taxon>Microctonus</taxon>
    </lineage>
</organism>
<evidence type="ECO:0000256" key="2">
    <source>
        <dbReference type="ARBA" id="ARBA00022692"/>
    </source>
</evidence>
<evidence type="ECO:0000313" key="8">
    <source>
        <dbReference type="EMBL" id="KAK0182423.1"/>
    </source>
</evidence>
<dbReference type="Proteomes" id="UP001168972">
    <property type="component" value="Unassembled WGS sequence"/>
</dbReference>
<dbReference type="SUPFAM" id="SSF103473">
    <property type="entry name" value="MFS general substrate transporter"/>
    <property type="match status" value="1"/>
</dbReference>
<proteinExistence type="predicted"/>
<feature type="domain" description="Major facilitator superfamily (MFS) profile" evidence="7">
    <location>
        <begin position="133"/>
        <end position="564"/>
    </location>
</feature>
<dbReference type="PROSITE" id="PS50850">
    <property type="entry name" value="MFS"/>
    <property type="match status" value="1"/>
</dbReference>
<dbReference type="AlphaFoldDB" id="A0AA39L238"/>
<feature type="compositionally biased region" description="Polar residues" evidence="5">
    <location>
        <begin position="19"/>
        <end position="34"/>
    </location>
</feature>
<reference evidence="8" key="1">
    <citation type="journal article" date="2023" name="bioRxiv">
        <title>Scaffold-level genome assemblies of two parasitoid biocontrol wasps reveal the parthenogenesis mechanism and an associated novel virus.</title>
        <authorList>
            <person name="Inwood S."/>
            <person name="Skelly J."/>
            <person name="Guhlin J."/>
            <person name="Harrop T."/>
            <person name="Goldson S."/>
            <person name="Dearden P."/>
        </authorList>
    </citation>
    <scope>NUCLEOTIDE SEQUENCE</scope>
    <source>
        <strain evidence="8">Lincoln</strain>
        <tissue evidence="8">Whole body</tissue>
    </source>
</reference>
<dbReference type="EMBL" id="JAQQBR010000001">
    <property type="protein sequence ID" value="KAK0182423.1"/>
    <property type="molecule type" value="Genomic_DNA"/>
</dbReference>
<feature type="transmembrane region" description="Helical" evidence="6">
    <location>
        <begin position="307"/>
        <end position="325"/>
    </location>
</feature>
<reference evidence="8" key="2">
    <citation type="submission" date="2023-03" db="EMBL/GenBank/DDBJ databases">
        <authorList>
            <person name="Inwood S.N."/>
            <person name="Skelly J.G."/>
            <person name="Guhlin J."/>
            <person name="Harrop T.W.R."/>
            <person name="Goldson S.G."/>
            <person name="Dearden P.K."/>
        </authorList>
    </citation>
    <scope>NUCLEOTIDE SEQUENCE</scope>
    <source>
        <strain evidence="8">Lincoln</strain>
        <tissue evidence="8">Whole body</tissue>
    </source>
</reference>
<feature type="transmembrane region" description="Helical" evidence="6">
    <location>
        <begin position="395"/>
        <end position="412"/>
    </location>
</feature>
<feature type="transmembrane region" description="Helical" evidence="6">
    <location>
        <begin position="453"/>
        <end position="477"/>
    </location>
</feature>
<dbReference type="Pfam" id="PF00083">
    <property type="entry name" value="Sugar_tr"/>
    <property type="match status" value="1"/>
</dbReference>
<dbReference type="InterPro" id="IPR036259">
    <property type="entry name" value="MFS_trans_sf"/>
</dbReference>
<dbReference type="GO" id="GO:0022857">
    <property type="term" value="F:transmembrane transporter activity"/>
    <property type="evidence" value="ECO:0007669"/>
    <property type="project" value="InterPro"/>
</dbReference>
<gene>
    <name evidence="8" type="ORF">PV327_000565</name>
</gene>
<evidence type="ECO:0000259" key="7">
    <source>
        <dbReference type="PROSITE" id="PS50850"/>
    </source>
</evidence>
<evidence type="ECO:0000256" key="1">
    <source>
        <dbReference type="ARBA" id="ARBA00004141"/>
    </source>
</evidence>
<evidence type="ECO:0000256" key="6">
    <source>
        <dbReference type="SAM" id="Phobius"/>
    </source>
</evidence>
<feature type="transmembrane region" description="Helical" evidence="6">
    <location>
        <begin position="277"/>
        <end position="301"/>
    </location>
</feature>
<dbReference type="InterPro" id="IPR005828">
    <property type="entry name" value="MFS_sugar_transport-like"/>
</dbReference>
<comment type="subcellular location">
    <subcellularLocation>
        <location evidence="1">Membrane</location>
        <topology evidence="1">Multi-pass membrane protein</topology>
    </subcellularLocation>
</comment>
<feature type="transmembrane region" description="Helical" evidence="6">
    <location>
        <begin position="513"/>
        <end position="534"/>
    </location>
</feature>
<keyword evidence="9" id="KW-1185">Reference proteome</keyword>
<dbReference type="Gene3D" id="1.20.1250.20">
    <property type="entry name" value="MFS general substrate transporter like domains"/>
    <property type="match status" value="1"/>
</dbReference>
<feature type="compositionally biased region" description="Basic and acidic residues" evidence="5">
    <location>
        <begin position="1"/>
        <end position="12"/>
    </location>
</feature>
<name>A0AA39L238_MICHY</name>
<feature type="transmembrane region" description="Helical" evidence="6">
    <location>
        <begin position="424"/>
        <end position="446"/>
    </location>
</feature>
<evidence type="ECO:0000256" key="3">
    <source>
        <dbReference type="ARBA" id="ARBA00022989"/>
    </source>
</evidence>
<protein>
    <recommendedName>
        <fullName evidence="7">Major facilitator superfamily (MFS) profile domain-containing protein</fullName>
    </recommendedName>
</protein>
<feature type="transmembrane region" description="Helical" evidence="6">
    <location>
        <begin position="218"/>
        <end position="237"/>
    </location>
</feature>
<feature type="transmembrane region" description="Helical" evidence="6">
    <location>
        <begin position="67"/>
        <end position="88"/>
    </location>
</feature>
<keyword evidence="2 6" id="KW-0812">Transmembrane</keyword>
<feature type="transmembrane region" description="Helical" evidence="6">
    <location>
        <begin position="249"/>
        <end position="270"/>
    </location>
</feature>
<dbReference type="InterPro" id="IPR020846">
    <property type="entry name" value="MFS_dom"/>
</dbReference>
<keyword evidence="4 6" id="KW-0472">Membrane</keyword>
<comment type="caution">
    <text evidence="8">The sequence shown here is derived from an EMBL/GenBank/DDBJ whole genome shotgun (WGS) entry which is preliminary data.</text>
</comment>
<accession>A0AA39L238</accession>
<evidence type="ECO:0000256" key="4">
    <source>
        <dbReference type="ARBA" id="ARBA00023136"/>
    </source>
</evidence>
<feature type="transmembrane region" description="Helical" evidence="6">
    <location>
        <begin position="192"/>
        <end position="211"/>
    </location>
</feature>
<keyword evidence="3 6" id="KW-1133">Transmembrane helix</keyword>
<sequence>MATSDSVKKTSVDGDENSNHVGTSQIKPMTNSSLNKNDEKIINNNDDMDFDELLPYVGEFGFYQRMLFLFMIPFSFFVAFVYFGQIFITFVPVNHWCRVPELENFTVEQRIALAIPPAGKNDDAIISGYSRCSMYKVNFTEILQDSTILIADPSWPIQKCQFGWEYNFTDIPYETIATQNDWVCDNAALPTIAQSIFFIGAIFGGFIIGWIADHYGRIPAIVIANLVACIAGIGTAYTNNFWQFTLSRFLVGFAFDNCFSMMYILLLEYVGLKWRTFVANMSIAIFFTLAACLLPWIAYFLANWRHIALAISIPLALAIFTPWLVPESARWLVSQGQVEKAIDIMKKIGKINGNEVPENIYIRFKNSCERLNKHEVEGKIYSPIDLFRSPRLRKITILLIIIWMIISLVFDGHVRNVDNLGLDVFITFTIAAATELPADTLLTLVLDRWGRRWLACGSMIISGFFSLWACAVSSNIYSASLAMMGRFCVNISYNIGLQYAAELLPTVIRAQGVAFIHIMGCVANIIAPFIVYLVVISPVLPLLLLGLLGIIGGCLALLLPETLDRELPQTLQDGEDFGRDQGFWDMPCFMKKADDEPKPEFIRQYRADSMRKSGRLSSRGEILRSSMIQKSDSKLRPNVTNAPIEVVRL</sequence>
<dbReference type="PANTHER" id="PTHR24064">
    <property type="entry name" value="SOLUTE CARRIER FAMILY 22 MEMBER"/>
    <property type="match status" value="1"/>
</dbReference>
<feature type="transmembrane region" description="Helical" evidence="6">
    <location>
        <begin position="540"/>
        <end position="559"/>
    </location>
</feature>